<dbReference type="Pfam" id="PF00905">
    <property type="entry name" value="Transpeptidase"/>
    <property type="match status" value="1"/>
</dbReference>
<dbReference type="SUPFAM" id="SSF56519">
    <property type="entry name" value="Penicillin binding protein dimerisation domain"/>
    <property type="match status" value="1"/>
</dbReference>
<dbReference type="InterPro" id="IPR001460">
    <property type="entry name" value="PCN-bd_Tpept"/>
</dbReference>
<evidence type="ECO:0000313" key="5">
    <source>
        <dbReference type="Proteomes" id="UP000769766"/>
    </source>
</evidence>
<gene>
    <name evidence="4" type="ORF">HYY20_05875</name>
</gene>
<feature type="domain" description="Penicillin-binding protein transpeptidase" evidence="3">
    <location>
        <begin position="170"/>
        <end position="470"/>
    </location>
</feature>
<organism evidence="4 5">
    <name type="scientific">Tectimicrobiota bacterium</name>
    <dbReference type="NCBI Taxonomy" id="2528274"/>
    <lineage>
        <taxon>Bacteria</taxon>
        <taxon>Pseudomonadati</taxon>
        <taxon>Nitrospinota/Tectimicrobiota group</taxon>
        <taxon>Candidatus Tectimicrobiota</taxon>
    </lineage>
</organism>
<accession>A0A932FV68</accession>
<dbReference type="Gene3D" id="3.90.1310.10">
    <property type="entry name" value="Penicillin-binding protein 2a (Domain 2)"/>
    <property type="match status" value="1"/>
</dbReference>
<dbReference type="PANTHER" id="PTHR30627:SF1">
    <property type="entry name" value="PEPTIDOGLYCAN D,D-TRANSPEPTIDASE FTSI"/>
    <property type="match status" value="1"/>
</dbReference>
<evidence type="ECO:0000313" key="4">
    <source>
        <dbReference type="EMBL" id="MBI2876390.1"/>
    </source>
</evidence>
<dbReference type="SUPFAM" id="SSF56601">
    <property type="entry name" value="beta-lactamase/transpeptidase-like"/>
    <property type="match status" value="1"/>
</dbReference>
<dbReference type="Gene3D" id="3.30.450.330">
    <property type="match status" value="1"/>
</dbReference>
<evidence type="ECO:0000256" key="1">
    <source>
        <dbReference type="ARBA" id="ARBA00004370"/>
    </source>
</evidence>
<dbReference type="Gene3D" id="3.40.710.10">
    <property type="entry name" value="DD-peptidase/beta-lactamase superfamily"/>
    <property type="match status" value="1"/>
</dbReference>
<dbReference type="InterPro" id="IPR036138">
    <property type="entry name" value="PBP_dimer_sf"/>
</dbReference>
<dbReference type="GO" id="GO:0071555">
    <property type="term" value="P:cell wall organization"/>
    <property type="evidence" value="ECO:0007669"/>
    <property type="project" value="TreeGrafter"/>
</dbReference>
<dbReference type="AlphaFoldDB" id="A0A932FV68"/>
<dbReference type="GO" id="GO:0005886">
    <property type="term" value="C:plasma membrane"/>
    <property type="evidence" value="ECO:0007669"/>
    <property type="project" value="TreeGrafter"/>
</dbReference>
<dbReference type="EMBL" id="JACPRF010000180">
    <property type="protein sequence ID" value="MBI2876390.1"/>
    <property type="molecule type" value="Genomic_DNA"/>
</dbReference>
<name>A0A932FV68_UNCTE</name>
<comment type="caution">
    <text evidence="4">The sequence shown here is derived from an EMBL/GenBank/DDBJ whole genome shotgun (WGS) entry which is preliminary data.</text>
</comment>
<dbReference type="InterPro" id="IPR012338">
    <property type="entry name" value="Beta-lactam/transpept-like"/>
</dbReference>
<comment type="subcellular location">
    <subcellularLocation>
        <location evidence="1">Membrane</location>
    </subcellularLocation>
</comment>
<dbReference type="InterPro" id="IPR050515">
    <property type="entry name" value="Beta-lactam/transpept"/>
</dbReference>
<dbReference type="GO" id="GO:0008658">
    <property type="term" value="F:penicillin binding"/>
    <property type="evidence" value="ECO:0007669"/>
    <property type="project" value="InterPro"/>
</dbReference>
<evidence type="ECO:0000256" key="2">
    <source>
        <dbReference type="ARBA" id="ARBA00023136"/>
    </source>
</evidence>
<keyword evidence="2" id="KW-0472">Membrane</keyword>
<reference evidence="4" key="1">
    <citation type="submission" date="2020-07" db="EMBL/GenBank/DDBJ databases">
        <title>Huge and variable diversity of episymbiotic CPR bacteria and DPANN archaea in groundwater ecosystems.</title>
        <authorList>
            <person name="He C.Y."/>
            <person name="Keren R."/>
            <person name="Whittaker M."/>
            <person name="Farag I.F."/>
            <person name="Doudna J."/>
            <person name="Cate J.H.D."/>
            <person name="Banfield J.F."/>
        </authorList>
    </citation>
    <scope>NUCLEOTIDE SEQUENCE</scope>
    <source>
        <strain evidence="4">NC_groundwater_672_Ag_B-0.1um_62_36</strain>
    </source>
</reference>
<dbReference type="Proteomes" id="UP000769766">
    <property type="component" value="Unassembled WGS sequence"/>
</dbReference>
<evidence type="ECO:0000259" key="3">
    <source>
        <dbReference type="Pfam" id="PF00905"/>
    </source>
</evidence>
<proteinExistence type="predicted"/>
<dbReference type="PANTHER" id="PTHR30627">
    <property type="entry name" value="PEPTIDOGLYCAN D,D-TRANSPEPTIDASE"/>
    <property type="match status" value="1"/>
</dbReference>
<sequence>MERRIRLVVLLLLGGLGVVTARLGALQLKGDPLLSSQAQRQYRQGLNLQGLRGTLYDRNRRELALSPRPGQRIYPQGRLAAQVLGFTGRDGRGLEGIEYLYERLLQGRTRPVAARWDARGKGLYLLDGAGRQEVDGAELVLTLDEVIQQITERELAAQMKRCQARGGLSIVMEPFRGEILALAVQPGFDPHRYREQAPSVWRNRAITDSFEPGSIFKVVALSAALQEGLASLEEPIYCEEGTLPLGRGLAMHDLHPYGWLSLKEVIAHSSNIGTIKVARRLGKASLYRYLRLFGFGSPTGVELPGEARGLVRPPQEWSGGSLEAISIGQEIGATAMQMTVAYAAIANGGYLVRPRLIRAVGTQSRPGPTGIRRVLSPETARLVTEALIQAVAQGTGVQAAVEGYAVAGKTGTAQKFDLQRSGYSPDRYLSSFVGFVPAHRPRIVILVAIDEPQGEVQGGAVAAPAFREIARHVLRYLERMGRRHG</sequence>
<protein>
    <submittedName>
        <fullName evidence="4">Penicillin-binding protein 2</fullName>
    </submittedName>
</protein>